<feature type="non-terminal residue" evidence="2">
    <location>
        <position position="365"/>
    </location>
</feature>
<feature type="domain" description="Phage terminase large subunit GpA ATPase" evidence="1">
    <location>
        <begin position="36"/>
        <end position="256"/>
    </location>
</feature>
<proteinExistence type="predicted"/>
<dbReference type="InterPro" id="IPR046453">
    <property type="entry name" value="GpA_ATPase"/>
</dbReference>
<organism evidence="2">
    <name type="scientific">marine sediment metagenome</name>
    <dbReference type="NCBI Taxonomy" id="412755"/>
    <lineage>
        <taxon>unclassified sequences</taxon>
        <taxon>metagenomes</taxon>
        <taxon>ecological metagenomes</taxon>
    </lineage>
</organism>
<dbReference type="GO" id="GO:0016887">
    <property type="term" value="F:ATP hydrolysis activity"/>
    <property type="evidence" value="ECO:0007669"/>
    <property type="project" value="InterPro"/>
</dbReference>
<dbReference type="EMBL" id="LAZR01031898">
    <property type="protein sequence ID" value="KKL52429.1"/>
    <property type="molecule type" value="Genomic_DNA"/>
</dbReference>
<dbReference type="Pfam" id="PF05876">
    <property type="entry name" value="GpA_ATPase"/>
    <property type="match status" value="1"/>
</dbReference>
<comment type="caution">
    <text evidence="2">The sequence shown here is derived from an EMBL/GenBank/DDBJ whole genome shotgun (WGS) entry which is preliminary data.</text>
</comment>
<reference evidence="2" key="1">
    <citation type="journal article" date="2015" name="Nature">
        <title>Complex archaea that bridge the gap between prokaryotes and eukaryotes.</title>
        <authorList>
            <person name="Spang A."/>
            <person name="Saw J.H."/>
            <person name="Jorgensen S.L."/>
            <person name="Zaremba-Niedzwiedzka K."/>
            <person name="Martijn J."/>
            <person name="Lind A.E."/>
            <person name="van Eijk R."/>
            <person name="Schleper C."/>
            <person name="Guy L."/>
            <person name="Ettema T.J."/>
        </authorList>
    </citation>
    <scope>NUCLEOTIDE SEQUENCE</scope>
</reference>
<sequence length="365" mass="41797">MELTPEQVASEDAGYWVFLKRIQLQRSIFTYTDHEYQKEPMQNTCKRSCYMKATRGGFSEIEILKSLHGMIYGRYKEGVLYLFPTTDDVNEFSKARFNPLILANKQAIGRYVKSGGRGTDTTSLKKIHNAFLYLRGARLSEKRGDESESTKMKSIGVDKIVFDEVDHMEDEVIAKARGRYYDSPHQEEVFIGNPIVPDFGVDKQWAKSDQRHWWRKCLHCGKYTCAELFFLEDQERCVGTRQNGTGYIACKNCGREVFIRDGEWQPSLKENTSYMKGYRWSQLTSAVCDPLDILHDFRDPPEGNLADVYRLRLGLPYIAAEDRLTQAQVYECCNNDGMYSSHSGPCAMGVDVGKVKHIIIGSRTG</sequence>
<protein>
    <recommendedName>
        <fullName evidence="1">Phage terminase large subunit GpA ATPase domain-containing protein</fullName>
    </recommendedName>
</protein>
<evidence type="ECO:0000259" key="1">
    <source>
        <dbReference type="Pfam" id="PF05876"/>
    </source>
</evidence>
<evidence type="ECO:0000313" key="2">
    <source>
        <dbReference type="EMBL" id="KKL52429.1"/>
    </source>
</evidence>
<name>A0A0F9CT91_9ZZZZ</name>
<dbReference type="AlphaFoldDB" id="A0A0F9CT91"/>
<gene>
    <name evidence="2" type="ORF">LCGC14_2285570</name>
</gene>
<accession>A0A0F9CT91</accession>